<evidence type="ECO:0000256" key="3">
    <source>
        <dbReference type="ARBA" id="ARBA00022801"/>
    </source>
</evidence>
<evidence type="ECO:0000313" key="7">
    <source>
        <dbReference type="EMBL" id="MBS4077711.1"/>
    </source>
</evidence>
<gene>
    <name evidence="7" type="ORF">KFS80_05340</name>
</gene>
<keyword evidence="5" id="KW-0732">Signal</keyword>
<feature type="chain" id="PRO_5045049559" evidence="5">
    <location>
        <begin position="22"/>
        <end position="178"/>
    </location>
</feature>
<dbReference type="Proteomes" id="UP000676035">
    <property type="component" value="Unassembled WGS sequence"/>
</dbReference>
<comment type="caution">
    <text evidence="7">The sequence shown here is derived from an EMBL/GenBank/DDBJ whole genome shotgun (WGS) entry which is preliminary data.</text>
</comment>
<evidence type="ECO:0000256" key="1">
    <source>
        <dbReference type="ARBA" id="ARBA00007074"/>
    </source>
</evidence>
<organism evidence="7 8">
    <name type="scientific">Pseudomonas rustica</name>
    <dbReference type="NCBI Taxonomy" id="2827099"/>
    <lineage>
        <taxon>Bacteria</taxon>
        <taxon>Pseudomonadati</taxon>
        <taxon>Pseudomonadota</taxon>
        <taxon>Gammaproteobacteria</taxon>
        <taxon>Pseudomonadales</taxon>
        <taxon>Pseudomonadaceae</taxon>
        <taxon>Pseudomonas</taxon>
    </lineage>
</organism>
<keyword evidence="3" id="KW-0378">Hydrolase</keyword>
<protein>
    <submittedName>
        <fullName evidence="7">C40 family peptidase</fullName>
    </submittedName>
</protein>
<keyword evidence="2" id="KW-0645">Protease</keyword>
<feature type="domain" description="NlpC/P60" evidence="6">
    <location>
        <begin position="44"/>
        <end position="170"/>
    </location>
</feature>
<evidence type="ECO:0000313" key="8">
    <source>
        <dbReference type="Proteomes" id="UP000676035"/>
    </source>
</evidence>
<feature type="signal peptide" evidence="5">
    <location>
        <begin position="1"/>
        <end position="21"/>
    </location>
</feature>
<sequence length="178" mass="20199">MRRYILSFYLSLALMGGSPMALGEKRDRISVPVGLSTISINAELSPTNRIVDRAHELIGTRYRWGGSNVREGFDCSGLLVYLFKTEAGIQLPRTTASMFNSLGQVVPRKQLKPGDAVFFKHDRRRPVSHVGVYIGGGRFIHAPSRGKVMRIDLLESDYWNKRYLAAKRFHEFSANEFY</sequence>
<keyword evidence="4" id="KW-0788">Thiol protease</keyword>
<dbReference type="SUPFAM" id="SSF54001">
    <property type="entry name" value="Cysteine proteinases"/>
    <property type="match status" value="1"/>
</dbReference>
<evidence type="ECO:0000259" key="6">
    <source>
        <dbReference type="PROSITE" id="PS51935"/>
    </source>
</evidence>
<keyword evidence="8" id="KW-1185">Reference proteome</keyword>
<comment type="similarity">
    <text evidence="1">Belongs to the peptidase C40 family.</text>
</comment>
<dbReference type="PROSITE" id="PS51935">
    <property type="entry name" value="NLPC_P60"/>
    <property type="match status" value="1"/>
</dbReference>
<dbReference type="RefSeq" id="WP_212544152.1">
    <property type="nucleotide sequence ID" value="NZ_JAGYHF010000002.1"/>
</dbReference>
<evidence type="ECO:0000256" key="2">
    <source>
        <dbReference type="ARBA" id="ARBA00022670"/>
    </source>
</evidence>
<dbReference type="EMBL" id="JAGYHF010000002">
    <property type="protein sequence ID" value="MBS4077711.1"/>
    <property type="molecule type" value="Genomic_DNA"/>
</dbReference>
<dbReference type="InterPro" id="IPR038765">
    <property type="entry name" value="Papain-like_cys_pep_sf"/>
</dbReference>
<dbReference type="Pfam" id="PF00877">
    <property type="entry name" value="NLPC_P60"/>
    <property type="match status" value="1"/>
</dbReference>
<proteinExistence type="inferred from homology"/>
<dbReference type="InterPro" id="IPR051202">
    <property type="entry name" value="Peptidase_C40"/>
</dbReference>
<name>A0ABS5MTU1_9PSED</name>
<dbReference type="InterPro" id="IPR000064">
    <property type="entry name" value="NLP_P60_dom"/>
</dbReference>
<accession>A0ABS5MTU1</accession>
<dbReference type="PANTHER" id="PTHR47053:SF1">
    <property type="entry name" value="MUREIN DD-ENDOPEPTIDASE MEPH-RELATED"/>
    <property type="match status" value="1"/>
</dbReference>
<dbReference type="Gene3D" id="3.90.1720.10">
    <property type="entry name" value="endopeptidase domain like (from Nostoc punctiforme)"/>
    <property type="match status" value="1"/>
</dbReference>
<dbReference type="PANTHER" id="PTHR47053">
    <property type="entry name" value="MUREIN DD-ENDOPEPTIDASE MEPH-RELATED"/>
    <property type="match status" value="1"/>
</dbReference>
<reference evidence="7 8" key="1">
    <citation type="submission" date="2021-04" db="EMBL/GenBank/DDBJ databases">
        <title>Pseudomonas rustica sp. nov. isolated from raw milk.</title>
        <authorList>
            <person name="Fiedler G."/>
            <person name="Gieschler S."/>
            <person name="Kabisch J."/>
            <person name="Grimmler C."/>
            <person name="Brinks E."/>
            <person name="Wagner N."/>
            <person name="Hetzer B."/>
            <person name="Franz C.M.A.P."/>
            <person name="Boehnlein C."/>
        </authorList>
    </citation>
    <scope>NUCLEOTIDE SEQUENCE [LARGE SCALE GENOMIC DNA]</scope>
    <source>
        <strain evidence="7 8">MBT-4</strain>
    </source>
</reference>
<evidence type="ECO:0000256" key="4">
    <source>
        <dbReference type="ARBA" id="ARBA00022807"/>
    </source>
</evidence>
<evidence type="ECO:0000256" key="5">
    <source>
        <dbReference type="SAM" id="SignalP"/>
    </source>
</evidence>